<reference evidence="1 2" key="1">
    <citation type="submission" date="2020-03" db="EMBL/GenBank/DDBJ databases">
        <title>Draft Genome Sequence of Cudoniella acicularis.</title>
        <authorList>
            <person name="Buettner E."/>
            <person name="Kellner H."/>
        </authorList>
    </citation>
    <scope>NUCLEOTIDE SEQUENCE [LARGE SCALE GENOMIC DNA]</scope>
    <source>
        <strain evidence="1 2">DSM 108380</strain>
    </source>
</reference>
<name>A0A8H4RUI3_9HELO</name>
<dbReference type="AlphaFoldDB" id="A0A8H4RUI3"/>
<protein>
    <submittedName>
        <fullName evidence="1">Uncharacterized protein</fullName>
    </submittedName>
</protein>
<organism evidence="1 2">
    <name type="scientific">Cudoniella acicularis</name>
    <dbReference type="NCBI Taxonomy" id="354080"/>
    <lineage>
        <taxon>Eukaryota</taxon>
        <taxon>Fungi</taxon>
        <taxon>Dikarya</taxon>
        <taxon>Ascomycota</taxon>
        <taxon>Pezizomycotina</taxon>
        <taxon>Leotiomycetes</taxon>
        <taxon>Helotiales</taxon>
        <taxon>Tricladiaceae</taxon>
        <taxon>Cudoniella</taxon>
    </lineage>
</organism>
<comment type="caution">
    <text evidence="1">The sequence shown here is derived from an EMBL/GenBank/DDBJ whole genome shotgun (WGS) entry which is preliminary data.</text>
</comment>
<sequence>MRLLHARTRTLQDFYGRDIPPYTILSHRWEGEEVTFQDLRDGWEDGEQIGRGYEKIQGCCARAMMDVLDCVIDSCCIDKSSSAELSETINSMFHCCASKRQTTRKEDQAYCLMGLFNVSMPPLYGEGRKAFIRLQLEIIKQTDDESIFAWAPYSELFAEMGMLAPSPAYFELSSYVTKSVFDEHRPPHTTISKGLRLEFLSIPKSDLRNQRAEVIIPLNCTDGTSDNQLALYLWDQYSPDRSHARSSDMHSISTSWLLRNKQSLQRDVFFVPQSNLESNLIIPQKVLFNAQCLIDAGFTISRSAASGWAARRNLEDPERPYLHRFKSY</sequence>
<evidence type="ECO:0000313" key="2">
    <source>
        <dbReference type="Proteomes" id="UP000566819"/>
    </source>
</evidence>
<proteinExistence type="predicted"/>
<dbReference type="Proteomes" id="UP000566819">
    <property type="component" value="Unassembled WGS sequence"/>
</dbReference>
<keyword evidence="2" id="KW-1185">Reference proteome</keyword>
<gene>
    <name evidence="1" type="ORF">G7Y89_g2394</name>
</gene>
<dbReference type="OrthoDB" id="3562304at2759"/>
<accession>A0A8H4RUI3</accession>
<dbReference type="PANTHER" id="PTHR10622:SF10">
    <property type="entry name" value="HET DOMAIN-CONTAINING PROTEIN"/>
    <property type="match status" value="1"/>
</dbReference>
<evidence type="ECO:0000313" key="1">
    <source>
        <dbReference type="EMBL" id="KAF4635701.1"/>
    </source>
</evidence>
<dbReference type="EMBL" id="JAAMPI010000104">
    <property type="protein sequence ID" value="KAF4635701.1"/>
    <property type="molecule type" value="Genomic_DNA"/>
</dbReference>
<dbReference type="PANTHER" id="PTHR10622">
    <property type="entry name" value="HET DOMAIN-CONTAINING PROTEIN"/>
    <property type="match status" value="1"/>
</dbReference>